<dbReference type="PRINTS" id="PR00111">
    <property type="entry name" value="ABHYDROLASE"/>
</dbReference>
<dbReference type="PRINTS" id="PR00412">
    <property type="entry name" value="EPOXHYDRLASE"/>
</dbReference>
<dbReference type="Proteomes" id="UP001056535">
    <property type="component" value="Chromosome"/>
</dbReference>
<dbReference type="SUPFAM" id="SSF53474">
    <property type="entry name" value="alpha/beta-Hydrolases"/>
    <property type="match status" value="1"/>
</dbReference>
<dbReference type="PANTHER" id="PTHR43798:SF33">
    <property type="entry name" value="HYDROLASE, PUTATIVE (AFU_ORTHOLOGUE AFUA_2G14860)-RELATED"/>
    <property type="match status" value="1"/>
</dbReference>
<accession>A0ABY4YE90</accession>
<dbReference type="PANTHER" id="PTHR43798">
    <property type="entry name" value="MONOACYLGLYCEROL LIPASE"/>
    <property type="match status" value="1"/>
</dbReference>
<dbReference type="InterPro" id="IPR050266">
    <property type="entry name" value="AB_hydrolase_sf"/>
</dbReference>
<reference evidence="2" key="1">
    <citation type="submission" date="2022-06" db="EMBL/GenBank/DDBJ databases">
        <title>Ornithinimicrobium JY.X270.</title>
        <authorList>
            <person name="Huang Y."/>
        </authorList>
    </citation>
    <scope>NUCLEOTIDE SEQUENCE</scope>
    <source>
        <strain evidence="2">JY.X270</strain>
    </source>
</reference>
<feature type="domain" description="AB hydrolase-1" evidence="1">
    <location>
        <begin position="29"/>
        <end position="287"/>
    </location>
</feature>
<evidence type="ECO:0000259" key="1">
    <source>
        <dbReference type="Pfam" id="PF00561"/>
    </source>
</evidence>
<dbReference type="InterPro" id="IPR000073">
    <property type="entry name" value="AB_hydrolase_1"/>
</dbReference>
<gene>
    <name evidence="2" type="ORF">NF557_10460</name>
</gene>
<dbReference type="EMBL" id="CP099490">
    <property type="protein sequence ID" value="USQ75067.1"/>
    <property type="molecule type" value="Genomic_DNA"/>
</dbReference>
<organism evidence="2 3">
    <name type="scientific">Ornithinimicrobium cryptoxanthini</name>
    <dbReference type="NCBI Taxonomy" id="2934161"/>
    <lineage>
        <taxon>Bacteria</taxon>
        <taxon>Bacillati</taxon>
        <taxon>Actinomycetota</taxon>
        <taxon>Actinomycetes</taxon>
        <taxon>Micrococcales</taxon>
        <taxon>Ornithinimicrobiaceae</taxon>
        <taxon>Ornithinimicrobium</taxon>
    </lineage>
</organism>
<dbReference type="RefSeq" id="WP_252619203.1">
    <property type="nucleotide sequence ID" value="NZ_CP099490.1"/>
</dbReference>
<sequence>MTTPDVTTRLVQTSRLNTFVREAGDPDSPVLVLVHGNVSSSVFFDALIEQLADSFRIIAPDYRGYGGSERRTIDATRGMADFSDDVVALLDALKITLPVDLLGWSAGGNIVLQLAIDHPDRVRRLVLEAGGSPYGFGGTHGLDGTPTAEDFAGTGGGTANPDFCQRLAAGDRGEEPTSPLTTLRAFYVKPGFTFDPEVEQRYLDGMLATSVGDDIYPGDSTTSQNWPGLAPGTTGTNNALSPQYLNQGAFADLDPAPPVLWIRGADDQIVSDTSMFDLAQLGKLGAIPGYPGEDMVPPQPMVSQLRAVLEAAGEFTELVYDDCGHAPHLEHPQRFADDVRNFLR</sequence>
<evidence type="ECO:0000313" key="3">
    <source>
        <dbReference type="Proteomes" id="UP001056535"/>
    </source>
</evidence>
<keyword evidence="2" id="KW-0378">Hydrolase</keyword>
<protein>
    <submittedName>
        <fullName evidence="2">Alpha/beta hydrolase</fullName>
    </submittedName>
</protein>
<dbReference type="InterPro" id="IPR029058">
    <property type="entry name" value="AB_hydrolase_fold"/>
</dbReference>
<dbReference type="Pfam" id="PF00561">
    <property type="entry name" value="Abhydrolase_1"/>
    <property type="match status" value="1"/>
</dbReference>
<dbReference type="Gene3D" id="3.40.50.1820">
    <property type="entry name" value="alpha/beta hydrolase"/>
    <property type="match status" value="1"/>
</dbReference>
<dbReference type="InterPro" id="IPR000639">
    <property type="entry name" value="Epox_hydrolase-like"/>
</dbReference>
<evidence type="ECO:0000313" key="2">
    <source>
        <dbReference type="EMBL" id="USQ75067.1"/>
    </source>
</evidence>
<dbReference type="GO" id="GO:0016787">
    <property type="term" value="F:hydrolase activity"/>
    <property type="evidence" value="ECO:0007669"/>
    <property type="project" value="UniProtKB-KW"/>
</dbReference>
<name>A0ABY4YE90_9MICO</name>
<keyword evidence="3" id="KW-1185">Reference proteome</keyword>
<proteinExistence type="predicted"/>